<evidence type="ECO:0000259" key="1">
    <source>
        <dbReference type="Pfam" id="PF06742"/>
    </source>
</evidence>
<dbReference type="EMBL" id="RHGB01000003">
    <property type="protein sequence ID" value="RNL66791.1"/>
    <property type="molecule type" value="Genomic_DNA"/>
</dbReference>
<sequence length="448" mass="51005">MNKVTSFEQVGSKPFDGEQSLALGSDHFLSTSNPTATLDQREMEALGIEMLQHPRVKMAREAAARRWRMMCTDEVPAEAWVNFEQKMDEWAFHYLMLAINGDSNYPKVLDHGYGPPHSWFGMDVPGCRGPGTAENPDNNYSFIPVDGRSHFELHGKLSANPVGECPFHIVGNLSMGMNLACLDWQDLEVDDDGCFVITISPEPANGRRNHIQTMINARYIFVRASRIEWSQVPHALRIKRVTPPTSAPQTIDQIAELANRYIIDDISENFWFHRMVACVGINTCTEPETTTFFGGMAIQKLARGHLKLNENEAFVLTLKPGGSKYWVTVLYDYWLMSGNFWSRQSTLNNTQSVPNSDGSYTYVFALKDPGVHNWIDMLDTHEPLFMIRLNQLPGNTDHNFGEPDIKTQLVKLSNLKDYLPAETKWVSAEERKQQLDERIELFHSRHHV</sequence>
<reference evidence="2 3" key="1">
    <citation type="submission" date="2018-10" db="EMBL/GenBank/DDBJ databases">
        <title>Draft genome sequence of Zhongshania sp. DSW25-10.</title>
        <authorList>
            <person name="Oh J."/>
        </authorList>
    </citation>
    <scope>NUCLEOTIDE SEQUENCE [LARGE SCALE GENOMIC DNA]</scope>
    <source>
        <strain evidence="2 3">DSW25-10</strain>
    </source>
</reference>
<dbReference type="InterPro" id="IPR010621">
    <property type="entry name" value="DUF1214"/>
</dbReference>
<protein>
    <submittedName>
        <fullName evidence="2">DUF1214 domain-containing protein</fullName>
    </submittedName>
</protein>
<organism evidence="2 3">
    <name type="scientific">Zhongshania marina</name>
    <dbReference type="NCBI Taxonomy" id="2304603"/>
    <lineage>
        <taxon>Bacteria</taxon>
        <taxon>Pseudomonadati</taxon>
        <taxon>Pseudomonadota</taxon>
        <taxon>Gammaproteobacteria</taxon>
        <taxon>Cellvibrionales</taxon>
        <taxon>Spongiibacteraceae</taxon>
        <taxon>Zhongshania</taxon>
    </lineage>
</organism>
<keyword evidence="3" id="KW-1185">Reference proteome</keyword>
<name>A0ABX9W5S8_9GAMM</name>
<comment type="caution">
    <text evidence="2">The sequence shown here is derived from an EMBL/GenBank/DDBJ whole genome shotgun (WGS) entry which is preliminary data.</text>
</comment>
<evidence type="ECO:0000313" key="3">
    <source>
        <dbReference type="Proteomes" id="UP000274695"/>
    </source>
</evidence>
<feature type="domain" description="DUF1214" evidence="1">
    <location>
        <begin position="307"/>
        <end position="388"/>
    </location>
</feature>
<proteinExistence type="predicted"/>
<accession>A0ABX9W5S8</accession>
<dbReference type="RefSeq" id="WP_123181658.1">
    <property type="nucleotide sequence ID" value="NZ_RHGB01000003.1"/>
</dbReference>
<dbReference type="Proteomes" id="UP000274695">
    <property type="component" value="Unassembled WGS sequence"/>
</dbReference>
<evidence type="ECO:0000313" key="2">
    <source>
        <dbReference type="EMBL" id="RNL66791.1"/>
    </source>
</evidence>
<gene>
    <name evidence="2" type="ORF">D0911_04445</name>
</gene>
<dbReference type="Pfam" id="PF06742">
    <property type="entry name" value="DUF1214"/>
    <property type="match status" value="1"/>
</dbReference>